<keyword evidence="2" id="KW-1185">Reference proteome</keyword>
<organism evidence="1 2">
    <name type="scientific">Trichonephila clavipes</name>
    <name type="common">Golden silk orbweaver</name>
    <name type="synonym">Nephila clavipes</name>
    <dbReference type="NCBI Taxonomy" id="2585209"/>
    <lineage>
        <taxon>Eukaryota</taxon>
        <taxon>Metazoa</taxon>
        <taxon>Ecdysozoa</taxon>
        <taxon>Arthropoda</taxon>
        <taxon>Chelicerata</taxon>
        <taxon>Arachnida</taxon>
        <taxon>Araneae</taxon>
        <taxon>Araneomorphae</taxon>
        <taxon>Entelegynae</taxon>
        <taxon>Araneoidea</taxon>
        <taxon>Nephilidae</taxon>
        <taxon>Trichonephila</taxon>
    </lineage>
</organism>
<dbReference type="AlphaFoldDB" id="A0A8X6W760"/>
<sequence length="102" mass="11011">MIPYRTCPCRAAYSNASGLSGSVTGTTVVERCSGKASIGFMTNEKCLKHPRFYTFQTGCDSTRIAKGSCGVFKCVRHSTNMDGQSKAPLMSGQTLRVEKFLG</sequence>
<gene>
    <name evidence="1" type="primary">NCL1_53663</name>
    <name evidence="1" type="ORF">TNCV_2625951</name>
</gene>
<evidence type="ECO:0000313" key="1">
    <source>
        <dbReference type="EMBL" id="GFY29424.1"/>
    </source>
</evidence>
<proteinExistence type="predicted"/>
<reference evidence="1" key="1">
    <citation type="submission" date="2020-08" db="EMBL/GenBank/DDBJ databases">
        <title>Multicomponent nature underlies the extraordinary mechanical properties of spider dragline silk.</title>
        <authorList>
            <person name="Kono N."/>
            <person name="Nakamura H."/>
            <person name="Mori M."/>
            <person name="Yoshida Y."/>
            <person name="Ohtoshi R."/>
            <person name="Malay A.D."/>
            <person name="Moran D.A.P."/>
            <person name="Tomita M."/>
            <person name="Numata K."/>
            <person name="Arakawa K."/>
        </authorList>
    </citation>
    <scope>NUCLEOTIDE SEQUENCE</scope>
</reference>
<accession>A0A8X6W760</accession>
<dbReference type="Proteomes" id="UP000887159">
    <property type="component" value="Unassembled WGS sequence"/>
</dbReference>
<protein>
    <submittedName>
        <fullName evidence="1">Uncharacterized protein</fullName>
    </submittedName>
</protein>
<comment type="caution">
    <text evidence="1">The sequence shown here is derived from an EMBL/GenBank/DDBJ whole genome shotgun (WGS) entry which is preliminary data.</text>
</comment>
<name>A0A8X6W760_TRICX</name>
<evidence type="ECO:0000313" key="2">
    <source>
        <dbReference type="Proteomes" id="UP000887159"/>
    </source>
</evidence>
<dbReference type="EMBL" id="BMAU01021388">
    <property type="protein sequence ID" value="GFY29424.1"/>
    <property type="molecule type" value="Genomic_DNA"/>
</dbReference>